<keyword evidence="2" id="KW-0805">Transcription regulation</keyword>
<keyword evidence="9" id="KW-1185">Reference proteome</keyword>
<evidence type="ECO:0000259" key="6">
    <source>
        <dbReference type="Pfam" id="PF04542"/>
    </source>
</evidence>
<dbReference type="NCBIfam" id="TIGR02937">
    <property type="entry name" value="sigma70-ECF"/>
    <property type="match status" value="1"/>
</dbReference>
<dbReference type="SUPFAM" id="SSF88946">
    <property type="entry name" value="Sigma2 domain of RNA polymerase sigma factors"/>
    <property type="match status" value="1"/>
</dbReference>
<evidence type="ECO:0000259" key="7">
    <source>
        <dbReference type="Pfam" id="PF08281"/>
    </source>
</evidence>
<dbReference type="Gene3D" id="1.10.10.10">
    <property type="entry name" value="Winged helix-like DNA-binding domain superfamily/Winged helix DNA-binding domain"/>
    <property type="match status" value="1"/>
</dbReference>
<dbReference type="InterPro" id="IPR007627">
    <property type="entry name" value="RNA_pol_sigma70_r2"/>
</dbReference>
<dbReference type="Pfam" id="PF08281">
    <property type="entry name" value="Sigma70_r4_2"/>
    <property type="match status" value="1"/>
</dbReference>
<dbReference type="PANTHER" id="PTHR43133:SF8">
    <property type="entry name" value="RNA POLYMERASE SIGMA FACTOR HI_1459-RELATED"/>
    <property type="match status" value="1"/>
</dbReference>
<dbReference type="EMBL" id="VDGH01000006">
    <property type="protein sequence ID" value="TQR13079.1"/>
    <property type="molecule type" value="Genomic_DNA"/>
</dbReference>
<dbReference type="Gene3D" id="1.10.1740.10">
    <property type="match status" value="1"/>
</dbReference>
<dbReference type="GO" id="GO:0003677">
    <property type="term" value="F:DNA binding"/>
    <property type="evidence" value="ECO:0007669"/>
    <property type="project" value="UniProtKB-KW"/>
</dbReference>
<dbReference type="InterPro" id="IPR013324">
    <property type="entry name" value="RNA_pol_sigma_r3/r4-like"/>
</dbReference>
<dbReference type="InterPro" id="IPR013325">
    <property type="entry name" value="RNA_pol_sigma_r2"/>
</dbReference>
<dbReference type="GO" id="GO:0016987">
    <property type="term" value="F:sigma factor activity"/>
    <property type="evidence" value="ECO:0007669"/>
    <property type="project" value="UniProtKB-KW"/>
</dbReference>
<proteinExistence type="inferred from homology"/>
<evidence type="ECO:0000256" key="4">
    <source>
        <dbReference type="ARBA" id="ARBA00023125"/>
    </source>
</evidence>
<evidence type="ECO:0000256" key="2">
    <source>
        <dbReference type="ARBA" id="ARBA00023015"/>
    </source>
</evidence>
<keyword evidence="5" id="KW-0804">Transcription</keyword>
<dbReference type="InterPro" id="IPR013249">
    <property type="entry name" value="RNA_pol_sigma70_r4_t2"/>
</dbReference>
<evidence type="ECO:0000256" key="3">
    <source>
        <dbReference type="ARBA" id="ARBA00023082"/>
    </source>
</evidence>
<accession>A0A544T6L0</accession>
<dbReference type="InterPro" id="IPR014284">
    <property type="entry name" value="RNA_pol_sigma-70_dom"/>
</dbReference>
<keyword evidence="3" id="KW-0731">Sigma factor</keyword>
<evidence type="ECO:0000256" key="5">
    <source>
        <dbReference type="ARBA" id="ARBA00023163"/>
    </source>
</evidence>
<gene>
    <name evidence="8" type="ORF">FG382_11140</name>
</gene>
<dbReference type="AlphaFoldDB" id="A0A544T6L0"/>
<dbReference type="RefSeq" id="WP_142538960.1">
    <property type="nucleotide sequence ID" value="NZ_BMIE01000004.1"/>
</dbReference>
<sequence>MNDYEIANIYKQFSPSIFRYMTYLVQHRQVAEDLTQEVFIRFVRTGDVHRTPVEIQAWLRKTARNIAFDYLRRKRLFEFIPFIPIHEKLVEHPFFELEEVRGLYIALGKLKPSYREVIIWRKIEELSIKETAEILSWNEEKVKNTLKRAIQALRKEMGGVHDE</sequence>
<feature type="domain" description="RNA polymerase sigma factor 70 region 4 type 2" evidence="7">
    <location>
        <begin position="106"/>
        <end position="153"/>
    </location>
</feature>
<organism evidence="8 9">
    <name type="scientific">Psychrobacillus lasiicapitis</name>
    <dbReference type="NCBI Taxonomy" id="1636719"/>
    <lineage>
        <taxon>Bacteria</taxon>
        <taxon>Bacillati</taxon>
        <taxon>Bacillota</taxon>
        <taxon>Bacilli</taxon>
        <taxon>Bacillales</taxon>
        <taxon>Bacillaceae</taxon>
        <taxon>Psychrobacillus</taxon>
    </lineage>
</organism>
<evidence type="ECO:0000313" key="8">
    <source>
        <dbReference type="EMBL" id="TQR13079.1"/>
    </source>
</evidence>
<dbReference type="OrthoDB" id="306910at2"/>
<dbReference type="InterPro" id="IPR039425">
    <property type="entry name" value="RNA_pol_sigma-70-like"/>
</dbReference>
<dbReference type="GO" id="GO:0006352">
    <property type="term" value="P:DNA-templated transcription initiation"/>
    <property type="evidence" value="ECO:0007669"/>
    <property type="project" value="InterPro"/>
</dbReference>
<evidence type="ECO:0000256" key="1">
    <source>
        <dbReference type="ARBA" id="ARBA00010641"/>
    </source>
</evidence>
<dbReference type="Proteomes" id="UP000317316">
    <property type="component" value="Unassembled WGS sequence"/>
</dbReference>
<comment type="similarity">
    <text evidence="1">Belongs to the sigma-70 factor family. ECF subfamily.</text>
</comment>
<dbReference type="PANTHER" id="PTHR43133">
    <property type="entry name" value="RNA POLYMERASE ECF-TYPE SIGMA FACTO"/>
    <property type="match status" value="1"/>
</dbReference>
<comment type="caution">
    <text evidence="8">The sequence shown here is derived from an EMBL/GenBank/DDBJ whole genome shotgun (WGS) entry which is preliminary data.</text>
</comment>
<evidence type="ECO:0000313" key="9">
    <source>
        <dbReference type="Proteomes" id="UP000317316"/>
    </source>
</evidence>
<keyword evidence="4" id="KW-0238">DNA-binding</keyword>
<feature type="domain" description="RNA polymerase sigma-70 region 2" evidence="6">
    <location>
        <begin position="9"/>
        <end position="75"/>
    </location>
</feature>
<dbReference type="CDD" id="cd06171">
    <property type="entry name" value="Sigma70_r4"/>
    <property type="match status" value="1"/>
</dbReference>
<reference evidence="8 9" key="1">
    <citation type="submission" date="2019-05" db="EMBL/GenBank/DDBJ databases">
        <title>Psychrobacillus vulpis sp. nov., a new species isolated from feces of a red fox that inhabits in The Tablas de Daimiel Natural Park, Albacete, Spain.</title>
        <authorList>
            <person name="Rodriguez M."/>
            <person name="Reina J.C."/>
            <person name="Bejar V."/>
            <person name="Llamas I."/>
        </authorList>
    </citation>
    <scope>NUCLEOTIDE SEQUENCE [LARGE SCALE GENOMIC DNA]</scope>
    <source>
        <strain evidence="8 9">NEAU-3TGS17</strain>
    </source>
</reference>
<protein>
    <submittedName>
        <fullName evidence="8">Sigma-70 family RNA polymerase sigma factor</fullName>
    </submittedName>
</protein>
<dbReference type="Pfam" id="PF04542">
    <property type="entry name" value="Sigma70_r2"/>
    <property type="match status" value="1"/>
</dbReference>
<name>A0A544T6L0_9BACI</name>
<dbReference type="SUPFAM" id="SSF88659">
    <property type="entry name" value="Sigma3 and sigma4 domains of RNA polymerase sigma factors"/>
    <property type="match status" value="1"/>
</dbReference>
<dbReference type="InterPro" id="IPR036388">
    <property type="entry name" value="WH-like_DNA-bd_sf"/>
</dbReference>